<dbReference type="EMBL" id="GL945441">
    <property type="protein sequence ID" value="EGO20222.1"/>
    <property type="molecule type" value="Genomic_DNA"/>
</dbReference>
<reference evidence="2" key="1">
    <citation type="journal article" date="2011" name="Science">
        <title>The plant cell wall-decomposing machinery underlies the functional diversity of forest fungi.</title>
        <authorList>
            <person name="Eastwood D.C."/>
            <person name="Floudas D."/>
            <person name="Binder M."/>
            <person name="Majcherczyk A."/>
            <person name="Schneider P."/>
            <person name="Aerts A."/>
            <person name="Asiegbu F.O."/>
            <person name="Baker S.E."/>
            <person name="Barry K."/>
            <person name="Bendiksby M."/>
            <person name="Blumentritt M."/>
            <person name="Coutinho P.M."/>
            <person name="Cullen D."/>
            <person name="de Vries R.P."/>
            <person name="Gathman A."/>
            <person name="Goodell B."/>
            <person name="Henrissat B."/>
            <person name="Ihrmark K."/>
            <person name="Kauserud H."/>
            <person name="Kohler A."/>
            <person name="LaButti K."/>
            <person name="Lapidus A."/>
            <person name="Lavin J.L."/>
            <person name="Lee Y.-H."/>
            <person name="Lindquist E."/>
            <person name="Lilly W."/>
            <person name="Lucas S."/>
            <person name="Morin E."/>
            <person name="Murat C."/>
            <person name="Oguiza J.A."/>
            <person name="Park J."/>
            <person name="Pisabarro A.G."/>
            <person name="Riley R."/>
            <person name="Rosling A."/>
            <person name="Salamov A."/>
            <person name="Schmidt O."/>
            <person name="Schmutz J."/>
            <person name="Skrede I."/>
            <person name="Stenlid J."/>
            <person name="Wiebenga A."/>
            <person name="Xie X."/>
            <person name="Kuees U."/>
            <person name="Hibbett D.S."/>
            <person name="Hoffmeister D."/>
            <person name="Hoegberg N."/>
            <person name="Martin F."/>
            <person name="Grigoriev I.V."/>
            <person name="Watkinson S.C."/>
        </authorList>
    </citation>
    <scope>NUCLEOTIDE SEQUENCE [LARGE SCALE GENOMIC DNA]</scope>
    <source>
        <strain evidence="2">S7.9</strain>
    </source>
</reference>
<evidence type="ECO:0000313" key="1">
    <source>
        <dbReference type="EMBL" id="EGO20222.1"/>
    </source>
</evidence>
<dbReference type="AlphaFoldDB" id="F8P993"/>
<sequence length="222" mass="25327">MSDLDDFYAEQERRMNLPDEHIDDYLRRLRYHKKSGTHARASVYTPVIDKKINEHQQNYTQREDDHTRHNSGLLVADTNMVTASRITEPSPSSGNLKRKMLQPSQIKVSLEKRLKHKHEPTLENVLVDPSIQPAVISRNETSEYVPLHSSTVNEHFDKNGSRRGTVMNIPGTDSVWHSVSKKDDNQTLHAGVSGQKPDARNRHIFSVSNLEHVAAHVKDIDS</sequence>
<accession>F8P993</accession>
<proteinExistence type="predicted"/>
<feature type="non-terminal residue" evidence="1">
    <location>
        <position position="222"/>
    </location>
</feature>
<gene>
    <name evidence="1" type="ORF">SERLADRAFT_477606</name>
</gene>
<dbReference type="Proteomes" id="UP000008064">
    <property type="component" value="Unassembled WGS sequence"/>
</dbReference>
<protein>
    <submittedName>
        <fullName evidence="1">Uncharacterized protein</fullName>
    </submittedName>
</protein>
<dbReference type="HOGENOM" id="CLU_108767_0_0_1"/>
<evidence type="ECO:0000313" key="2">
    <source>
        <dbReference type="Proteomes" id="UP000008064"/>
    </source>
</evidence>
<name>F8P993_SERL9</name>
<dbReference type="KEGG" id="sla:SERLADRAFT_477606"/>
<organism evidence="2">
    <name type="scientific">Serpula lacrymans var. lacrymans (strain S7.9)</name>
    <name type="common">Dry rot fungus</name>
    <dbReference type="NCBI Taxonomy" id="578457"/>
    <lineage>
        <taxon>Eukaryota</taxon>
        <taxon>Fungi</taxon>
        <taxon>Dikarya</taxon>
        <taxon>Basidiomycota</taxon>
        <taxon>Agaricomycotina</taxon>
        <taxon>Agaricomycetes</taxon>
        <taxon>Agaricomycetidae</taxon>
        <taxon>Boletales</taxon>
        <taxon>Coniophorineae</taxon>
        <taxon>Serpulaceae</taxon>
        <taxon>Serpula</taxon>
    </lineage>
</organism>
<dbReference type="RefSeq" id="XP_007322967.1">
    <property type="nucleotide sequence ID" value="XM_007322905.1"/>
</dbReference>
<dbReference type="GeneID" id="18821026"/>